<gene>
    <name evidence="9" type="ORF">GAP31_134</name>
</gene>
<feature type="compositionally biased region" description="Low complexity" evidence="7">
    <location>
        <begin position="13"/>
        <end position="27"/>
    </location>
</feature>
<evidence type="ECO:0000256" key="5">
    <source>
        <dbReference type="ARBA" id="ARBA00022840"/>
    </source>
</evidence>
<keyword evidence="3" id="KW-0963">Cytoplasm</keyword>
<comment type="subcellular location">
    <subcellularLocation>
        <location evidence="1">Cytoplasm</location>
    </subcellularLocation>
</comment>
<dbReference type="InterPro" id="IPR003714">
    <property type="entry name" value="PhoH"/>
</dbReference>
<evidence type="ECO:0000256" key="3">
    <source>
        <dbReference type="ARBA" id="ARBA00022490"/>
    </source>
</evidence>
<dbReference type="Pfam" id="PF02562">
    <property type="entry name" value="PhoH"/>
    <property type="match status" value="1"/>
</dbReference>
<dbReference type="KEGG" id="vg:13993454"/>
<evidence type="ECO:0000259" key="8">
    <source>
        <dbReference type="Pfam" id="PF02562"/>
    </source>
</evidence>
<evidence type="ECO:0000256" key="6">
    <source>
        <dbReference type="ARBA" id="ARBA00039970"/>
    </source>
</evidence>
<keyword evidence="4" id="KW-0547">Nucleotide-binding</keyword>
<dbReference type="EMBL" id="JN882284">
    <property type="protein sequence ID" value="AFC21316.1"/>
    <property type="molecule type" value="Genomic_DNA"/>
</dbReference>
<dbReference type="PANTHER" id="PTHR30473:SF1">
    <property type="entry name" value="PHOH-LIKE PROTEIN"/>
    <property type="match status" value="1"/>
</dbReference>
<evidence type="ECO:0000313" key="9">
    <source>
        <dbReference type="EMBL" id="AFC21316.1"/>
    </source>
</evidence>
<dbReference type="Gene3D" id="3.40.50.300">
    <property type="entry name" value="P-loop containing nucleotide triphosphate hydrolases"/>
    <property type="match status" value="1"/>
</dbReference>
<dbReference type="PANTHER" id="PTHR30473">
    <property type="entry name" value="PROTEIN PHOH"/>
    <property type="match status" value="1"/>
</dbReference>
<evidence type="ECO:0000256" key="7">
    <source>
        <dbReference type="SAM" id="MobiDB-lite"/>
    </source>
</evidence>
<dbReference type="SUPFAM" id="SSF52540">
    <property type="entry name" value="P-loop containing nucleoside triphosphate hydrolases"/>
    <property type="match status" value="1"/>
</dbReference>
<evidence type="ECO:0000256" key="4">
    <source>
        <dbReference type="ARBA" id="ARBA00022741"/>
    </source>
</evidence>
<dbReference type="RefSeq" id="YP_006986971.1">
    <property type="nucleotide sequence ID" value="NC_019400.1"/>
</dbReference>
<keyword evidence="5" id="KW-0067">ATP-binding</keyword>
<comment type="similarity">
    <text evidence="2">Belongs to the PhoH family.</text>
</comment>
<dbReference type="Proteomes" id="UP000000458">
    <property type="component" value="Segment"/>
</dbReference>
<dbReference type="GO" id="GO:0005524">
    <property type="term" value="F:ATP binding"/>
    <property type="evidence" value="ECO:0007669"/>
    <property type="project" value="UniProtKB-KW"/>
</dbReference>
<organism evidence="9 10">
    <name type="scientific">Cronobacter phage vB_CsaM_GAP31</name>
    <dbReference type="NCBI Taxonomy" id="1141135"/>
    <lineage>
        <taxon>Viruses</taxon>
        <taxon>Duplodnaviria</taxon>
        <taxon>Heunggongvirae</taxon>
        <taxon>Uroviricota</taxon>
        <taxon>Caudoviricetes</taxon>
        <taxon>Vequintavirinae</taxon>
        <taxon>Seunavirus</taxon>
        <taxon>Seunavirus GAP31</taxon>
    </lineage>
</organism>
<proteinExistence type="inferred from homology"/>
<reference evidence="9 10" key="1">
    <citation type="journal article" date="2012" name="J. Virol.">
        <title>Genome Sequence of Cronobacter sakazakii Myovirus vB_CsaM_GAP31.</title>
        <authorList>
            <person name="Abbasifar R."/>
            <person name="Kropinski A.M."/>
            <person name="Sabour P.M."/>
            <person name="Ackermann H.W."/>
            <person name="Alanis Villa A."/>
            <person name="Abbasifar A."/>
            <person name="Griffiths M.W."/>
        </authorList>
    </citation>
    <scope>NUCLEOTIDE SEQUENCE [LARGE SCALE GENOMIC DNA]</scope>
</reference>
<dbReference type="OrthoDB" id="8501at10239"/>
<sequence>MGRSKEARATKLSARQQQRAERQAASQAKHHPKFDEERKSAPPLVALNEKQQDYLHKLQTCNIIIAKGIFGTGKTYLASAHAADLLRRNELDKIIVARPYVQTGKTSGFKPGTSLEKLFPYVRNMLDTIRKRMGDGAYYNALKDGLNGRIEVQELESIRGRSFDEKSFLLIDEAQQSTPEEMLSIITRISDNCTLVVMGDASQKDIHGQSGLEWLIEFTQRHNLAGVGSVSFDDPNEDIVRGGMVRDIALGLMADRDAKLYTPMAS</sequence>
<dbReference type="GeneID" id="13993454"/>
<evidence type="ECO:0000256" key="1">
    <source>
        <dbReference type="ARBA" id="ARBA00004496"/>
    </source>
</evidence>
<accession>K4F5B2</accession>
<feature type="domain" description="PhoH-like protein" evidence="8">
    <location>
        <begin position="46"/>
        <end position="249"/>
    </location>
</feature>
<feature type="region of interest" description="Disordered" evidence="7">
    <location>
        <begin position="1"/>
        <end position="41"/>
    </location>
</feature>
<name>K4F5B2_9CAUD</name>
<protein>
    <recommendedName>
        <fullName evidence="6">PhoH-like protein</fullName>
    </recommendedName>
</protein>
<dbReference type="InterPro" id="IPR027417">
    <property type="entry name" value="P-loop_NTPase"/>
</dbReference>
<keyword evidence="10" id="KW-1185">Reference proteome</keyword>
<evidence type="ECO:0000313" key="10">
    <source>
        <dbReference type="Proteomes" id="UP000000458"/>
    </source>
</evidence>
<dbReference type="InterPro" id="IPR051451">
    <property type="entry name" value="PhoH2-like"/>
</dbReference>
<evidence type="ECO:0000256" key="2">
    <source>
        <dbReference type="ARBA" id="ARBA00010393"/>
    </source>
</evidence>